<organism evidence="3 5">
    <name type="scientific">Halapricum hydrolyticum</name>
    <dbReference type="NCBI Taxonomy" id="2979991"/>
    <lineage>
        <taxon>Archaea</taxon>
        <taxon>Methanobacteriati</taxon>
        <taxon>Methanobacteriota</taxon>
        <taxon>Stenosarchaea group</taxon>
        <taxon>Halobacteria</taxon>
        <taxon>Halobacteriales</taxon>
        <taxon>Haloarculaceae</taxon>
        <taxon>Halapricum</taxon>
    </lineage>
</organism>
<evidence type="ECO:0000313" key="3">
    <source>
        <dbReference type="EMBL" id="MCU4728180.1"/>
    </source>
</evidence>
<dbReference type="InterPro" id="IPR052564">
    <property type="entry name" value="N-acetyltrans/Recomb-assoc"/>
</dbReference>
<keyword evidence="4" id="KW-1185">Reference proteome</keyword>
<dbReference type="InterPro" id="IPR016181">
    <property type="entry name" value="Acyl_CoA_acyltransferase"/>
</dbReference>
<evidence type="ECO:0000313" key="4">
    <source>
        <dbReference type="Proteomes" id="UP001208186"/>
    </source>
</evidence>
<evidence type="ECO:0000313" key="2">
    <source>
        <dbReference type="EMBL" id="MCU4719536.1"/>
    </source>
</evidence>
<dbReference type="PROSITE" id="PS51186">
    <property type="entry name" value="GNAT"/>
    <property type="match status" value="1"/>
</dbReference>
<dbReference type="Gene3D" id="3.40.630.30">
    <property type="match status" value="1"/>
</dbReference>
<reference evidence="3" key="1">
    <citation type="submission" date="2023-02" db="EMBL/GenBank/DDBJ databases">
        <title>Enrichment on poylsaccharides allowed isolation of novel metabolic and taxonomic groups of Haloarchaea.</title>
        <authorList>
            <person name="Sorokin D.Y."/>
            <person name="Elcheninov A.G."/>
            <person name="Khizhniak T.V."/>
            <person name="Kolganova T.V."/>
            <person name="Kublanov I.V."/>
        </authorList>
    </citation>
    <scope>NUCLEOTIDE SEQUENCE</scope>
    <source>
        <strain evidence="2 4">HArc-curdl5-1</strain>
        <strain evidence="3">HArc-curdl7</strain>
    </source>
</reference>
<accession>A0AAE3IGX8</accession>
<dbReference type="InterPro" id="IPR000182">
    <property type="entry name" value="GNAT_dom"/>
</dbReference>
<protein>
    <submittedName>
        <fullName evidence="3">GNAT family N-acetyltransferase</fullName>
    </submittedName>
</protein>
<dbReference type="Proteomes" id="UP001209746">
    <property type="component" value="Unassembled WGS sequence"/>
</dbReference>
<dbReference type="Pfam" id="PF13673">
    <property type="entry name" value="Acetyltransf_10"/>
    <property type="match status" value="1"/>
</dbReference>
<dbReference type="AlphaFoldDB" id="A0AAE3IGX8"/>
<dbReference type="EMBL" id="JAOPKD010000021">
    <property type="protein sequence ID" value="MCU4728180.1"/>
    <property type="molecule type" value="Genomic_DNA"/>
</dbReference>
<name>A0AAE3IGX8_9EURY</name>
<dbReference type="GO" id="GO:0016747">
    <property type="term" value="F:acyltransferase activity, transferring groups other than amino-acyl groups"/>
    <property type="evidence" value="ECO:0007669"/>
    <property type="project" value="InterPro"/>
</dbReference>
<gene>
    <name evidence="3" type="ORF">OB914_14585</name>
    <name evidence="2" type="ORF">OB916_15925</name>
</gene>
<evidence type="ECO:0000259" key="1">
    <source>
        <dbReference type="PROSITE" id="PS51186"/>
    </source>
</evidence>
<evidence type="ECO:0000313" key="5">
    <source>
        <dbReference type="Proteomes" id="UP001209746"/>
    </source>
</evidence>
<dbReference type="PANTHER" id="PTHR43451:SF1">
    <property type="entry name" value="ACETYLTRANSFERASE"/>
    <property type="match status" value="1"/>
</dbReference>
<dbReference type="PANTHER" id="PTHR43451">
    <property type="entry name" value="ACETYLTRANSFERASE (GNAT) FAMILY PROTEIN"/>
    <property type="match status" value="1"/>
</dbReference>
<comment type="caution">
    <text evidence="3">The sequence shown here is derived from an EMBL/GenBank/DDBJ whole genome shotgun (WGS) entry which is preliminary data.</text>
</comment>
<dbReference type="RefSeq" id="WP_315910282.1">
    <property type="nucleotide sequence ID" value="NZ_JAOPKC010000031.1"/>
</dbReference>
<proteinExistence type="predicted"/>
<dbReference type="CDD" id="cd04301">
    <property type="entry name" value="NAT_SF"/>
    <property type="match status" value="1"/>
</dbReference>
<dbReference type="EMBL" id="JAOPKC010000031">
    <property type="protein sequence ID" value="MCU4719536.1"/>
    <property type="molecule type" value="Genomic_DNA"/>
</dbReference>
<dbReference type="Proteomes" id="UP001208186">
    <property type="component" value="Unassembled WGS sequence"/>
</dbReference>
<sequence>MLDVSVRTARPGDAEAILDVKRTAIAELAASAYTREQLRAWAPGEALEEYRAATTTDAFQVLVACDDGVVGYGVLNTSGCRIEGLFVHPLRARTGIGTRLLGLLETSATLTGCRDVSVISSLNATGFYESREYVRIEDRRREMDDVGLEFVLLEKRLSQ</sequence>
<dbReference type="SUPFAM" id="SSF55729">
    <property type="entry name" value="Acyl-CoA N-acyltransferases (Nat)"/>
    <property type="match status" value="1"/>
</dbReference>
<feature type="domain" description="N-acetyltransferase" evidence="1">
    <location>
        <begin position="4"/>
        <end position="158"/>
    </location>
</feature>